<proteinExistence type="predicted"/>
<accession>A0A5J4UH93</accession>
<reference evidence="1 2" key="1">
    <citation type="submission" date="2019-03" db="EMBL/GenBank/DDBJ databases">
        <title>Single cell metagenomics reveals metabolic interactions within the superorganism composed of flagellate Streblomastix strix and complex community of Bacteroidetes bacteria on its surface.</title>
        <authorList>
            <person name="Treitli S.C."/>
            <person name="Kolisko M."/>
            <person name="Husnik F."/>
            <person name="Keeling P."/>
            <person name="Hampl V."/>
        </authorList>
    </citation>
    <scope>NUCLEOTIDE SEQUENCE [LARGE SCALE GENOMIC DNA]</scope>
    <source>
        <strain evidence="1">ST1C</strain>
    </source>
</reference>
<organism evidence="1 2">
    <name type="scientific">Streblomastix strix</name>
    <dbReference type="NCBI Taxonomy" id="222440"/>
    <lineage>
        <taxon>Eukaryota</taxon>
        <taxon>Metamonada</taxon>
        <taxon>Preaxostyla</taxon>
        <taxon>Oxymonadida</taxon>
        <taxon>Streblomastigidae</taxon>
        <taxon>Streblomastix</taxon>
    </lineage>
</organism>
<name>A0A5J4UH93_9EUKA</name>
<sequence>MSFFTVQSPWVHSLLNVSVILFDIPGICQQLKIQTQTQHIPGISNKITDTLSRLCTQGDYTVKKDILIVLCQAWQISPTLDLFATGENKLEDRFTAIGEEEEEEEAEWLNAFQRSWKEEIFWIDPPIPKIERDLKGWKKFKLRVLQ</sequence>
<evidence type="ECO:0000313" key="1">
    <source>
        <dbReference type="EMBL" id="KAA6368915.1"/>
    </source>
</evidence>
<dbReference type="Proteomes" id="UP000324800">
    <property type="component" value="Unassembled WGS sequence"/>
</dbReference>
<gene>
    <name evidence="1" type="ORF">EZS28_035557</name>
</gene>
<protein>
    <submittedName>
        <fullName evidence="1">Uncharacterized protein</fullName>
    </submittedName>
</protein>
<comment type="caution">
    <text evidence="1">The sequence shown here is derived from an EMBL/GenBank/DDBJ whole genome shotgun (WGS) entry which is preliminary data.</text>
</comment>
<dbReference type="AlphaFoldDB" id="A0A5J4UH93"/>
<evidence type="ECO:0000313" key="2">
    <source>
        <dbReference type="Proteomes" id="UP000324800"/>
    </source>
</evidence>
<dbReference type="EMBL" id="SNRW01016871">
    <property type="protein sequence ID" value="KAA6368915.1"/>
    <property type="molecule type" value="Genomic_DNA"/>
</dbReference>